<evidence type="ECO:0000256" key="2">
    <source>
        <dbReference type="ARBA" id="ARBA00012438"/>
    </source>
</evidence>
<dbReference type="Gene3D" id="3.30.565.10">
    <property type="entry name" value="Histidine kinase-like ATPase, C-terminal domain"/>
    <property type="match status" value="1"/>
</dbReference>
<dbReference type="Gene3D" id="3.40.50.2300">
    <property type="match status" value="1"/>
</dbReference>
<dbReference type="Pfam" id="PF00512">
    <property type="entry name" value="HisKA"/>
    <property type="match status" value="1"/>
</dbReference>
<evidence type="ECO:0000256" key="6">
    <source>
        <dbReference type="ARBA" id="ARBA00023012"/>
    </source>
</evidence>
<dbReference type="Gene3D" id="2.10.70.100">
    <property type="match status" value="1"/>
</dbReference>
<dbReference type="InterPro" id="IPR052162">
    <property type="entry name" value="Sensor_kinase/Photoreceptor"/>
</dbReference>
<evidence type="ECO:0000256" key="1">
    <source>
        <dbReference type="ARBA" id="ARBA00000085"/>
    </source>
</evidence>
<dbReference type="Pfam" id="PF00571">
    <property type="entry name" value="CBS"/>
    <property type="match status" value="2"/>
</dbReference>
<dbReference type="InterPro" id="IPR011006">
    <property type="entry name" value="CheY-like_superfamily"/>
</dbReference>
<dbReference type="InterPro" id="IPR001610">
    <property type="entry name" value="PAC"/>
</dbReference>
<dbReference type="PANTHER" id="PTHR43304">
    <property type="entry name" value="PHYTOCHROME-LIKE PROTEIN CPH1"/>
    <property type="match status" value="1"/>
</dbReference>
<dbReference type="SUPFAM" id="SSF55785">
    <property type="entry name" value="PYP-like sensor domain (PAS domain)"/>
    <property type="match status" value="3"/>
</dbReference>
<evidence type="ECO:0000313" key="16">
    <source>
        <dbReference type="Proteomes" id="UP000062645"/>
    </source>
</evidence>
<dbReference type="Gene3D" id="3.10.580.10">
    <property type="entry name" value="CBS-domain"/>
    <property type="match status" value="1"/>
</dbReference>
<dbReference type="PROSITE" id="PS51371">
    <property type="entry name" value="CBS"/>
    <property type="match status" value="1"/>
</dbReference>
<keyword evidence="8" id="KW-0129">CBS domain</keyword>
<dbReference type="Pfam" id="PF08447">
    <property type="entry name" value="PAS_3"/>
    <property type="match status" value="2"/>
</dbReference>
<dbReference type="SMART" id="SM00448">
    <property type="entry name" value="REC"/>
    <property type="match status" value="1"/>
</dbReference>
<dbReference type="InterPro" id="IPR000700">
    <property type="entry name" value="PAS-assoc_C"/>
</dbReference>
<dbReference type="InterPro" id="IPR046342">
    <property type="entry name" value="CBS_dom_sf"/>
</dbReference>
<evidence type="ECO:0000256" key="4">
    <source>
        <dbReference type="ARBA" id="ARBA00022679"/>
    </source>
</evidence>
<dbReference type="SUPFAM" id="SSF47384">
    <property type="entry name" value="Homodimeric domain of signal transducing histidine kinase"/>
    <property type="match status" value="1"/>
</dbReference>
<feature type="domain" description="PAS" evidence="12">
    <location>
        <begin position="269"/>
        <end position="342"/>
    </location>
</feature>
<protein>
    <recommendedName>
        <fullName evidence="2">histidine kinase</fullName>
        <ecNumber evidence="2">2.7.13.3</ecNumber>
    </recommendedName>
</protein>
<dbReference type="RefSeq" id="WP_083468847.1">
    <property type="nucleotide sequence ID" value="NZ_CP012036.1"/>
</dbReference>
<feature type="domain" description="PAC" evidence="13">
    <location>
        <begin position="344"/>
        <end position="396"/>
    </location>
</feature>
<dbReference type="InterPro" id="IPR035965">
    <property type="entry name" value="PAS-like_dom_sf"/>
</dbReference>
<evidence type="ECO:0000259" key="12">
    <source>
        <dbReference type="PROSITE" id="PS50112"/>
    </source>
</evidence>
<dbReference type="InterPro" id="IPR004358">
    <property type="entry name" value="Sig_transdc_His_kin-like_C"/>
</dbReference>
<feature type="domain" description="PAS" evidence="12">
    <location>
        <begin position="397"/>
        <end position="469"/>
    </location>
</feature>
<dbReference type="InterPro" id="IPR013655">
    <property type="entry name" value="PAS_fold_3"/>
</dbReference>
<dbReference type="Gene3D" id="3.30.450.20">
    <property type="entry name" value="PAS domain"/>
    <property type="match status" value="3"/>
</dbReference>
<dbReference type="SMART" id="SM00091">
    <property type="entry name" value="PAS"/>
    <property type="match status" value="3"/>
</dbReference>
<evidence type="ECO:0000256" key="5">
    <source>
        <dbReference type="ARBA" id="ARBA00022777"/>
    </source>
</evidence>
<evidence type="ECO:0000256" key="9">
    <source>
        <dbReference type="SAM" id="Coils"/>
    </source>
</evidence>
<dbReference type="SUPFAM" id="SSF52172">
    <property type="entry name" value="CheY-like"/>
    <property type="match status" value="1"/>
</dbReference>
<keyword evidence="16" id="KW-1185">Reference proteome</keyword>
<dbReference type="PROSITE" id="PS50113">
    <property type="entry name" value="PAC"/>
    <property type="match status" value="3"/>
</dbReference>
<dbReference type="GO" id="GO:0006355">
    <property type="term" value="P:regulation of DNA-templated transcription"/>
    <property type="evidence" value="ECO:0007669"/>
    <property type="project" value="InterPro"/>
</dbReference>
<keyword evidence="6" id="KW-0902">Two-component regulatory system</keyword>
<reference evidence="16" key="1">
    <citation type="submission" date="2015-07" db="EMBL/GenBank/DDBJ databases">
        <title>Genome Of Nitrogen-Fixing Cyanobacterium Nostoc piscinale CENA21 From Solimoes/Amazon River Floodplain Sediments And Comparative Genomics To Uncover Biosynthetic Natural Products Potential.</title>
        <authorList>
            <person name="Leao T.F."/>
            <person name="Leao P.N."/>
            <person name="Guimaraes P.I."/>
            <person name="de Melo A.G.C."/>
            <person name="Ramos R.T.J."/>
            <person name="Silva A."/>
            <person name="Fiore M.F."/>
            <person name="Schneider M.P.C."/>
        </authorList>
    </citation>
    <scope>NUCLEOTIDE SEQUENCE [LARGE SCALE GENOMIC DNA]</scope>
    <source>
        <strain evidence="16">CENA21</strain>
    </source>
</reference>
<sequence>MRLQDQLINLPTLDYLINPSPLMISPDSYLVDAIILMSQKKAQNHSLIDLNRYLQPDIWNQQENSCILVVECGYLLGIITAKDVVNIIASGVDLTQIKVSEVMVTALITLKESYATDIFTAWSLLHHYQISYLPIVDSQGRLKGIVNASVLIQAFNRNTILGIKTALQQLQNNYRQISCISCSIHHRLQQGIKSKSQTFTSTHQEFQQTRKKLQMVEEKLHQTQNELEKLVAENKRLQQKISEYQKAEVAWQNREKLDYEQKEAALQASEAKFQYFAENIQALIWWKDPQTRQFLYINPAYEKIWGRSRQSLQEKPLSWMDAVHPDDRDRVDQMMTQHFAGEATEIEYRILRPDGLMRWVWDRTFTMLDQQGNVCYYAGIVEDITEHKHIEESLRESEARLSVALEAAHMGIWEWKIPTNETLWSANMGSLYGLPSGTLCPTTTEFLELLHPEDRQTFTQAVTATLQQGVKFILEYRTVWPDGSIHWLNSTGQLYYDENNQPSRLTGTTTDISERKQAEQQIQEQAALLDVVTNAIVVRDLQNQILFWNQGAERLYGWPPQEAVNQNANELLFKKPSAKIPIAIEQVMNTGTWQGELHKVTKSGKEIIVESRWTLMQDSAGQPQSILIVDTDITQRKQLEEQFFRTQRLESLGTLAGGIAHDLNNILTPILAASQLLQLKFPQDTERYHQLMTIIENNAKRGADLVKQVLSFARGFKGDRTIISIKHLISEMLLIVKQTFPKSIEFAIAIPENLWAVSGDVTQLHQVLMNLVVNARDALPDGGKIEISAENRLIDQAYAQMNLDAQAGNYIELTIADNGMGMPPEVLNRIFEPFFTTKEIGIGTGLGLSTVLGIIKSHGGFINVSSKVGKGTKFQLFLPAVEGCQRTRSENPAVSLGKGELILVVDDEAKILEIATIVLENYNYQVLTASNGIEAIALYAQYKHQVKAVLMDMIMPEMDGLTAIRTLQKMNPQVKIIACSGFNPHEGLSEVVNANVQLVLPKPFTAQDLLNSLQHILRDEN</sequence>
<dbReference type="EC" id="2.7.13.3" evidence="2"/>
<evidence type="ECO:0000259" key="11">
    <source>
        <dbReference type="PROSITE" id="PS50110"/>
    </source>
</evidence>
<keyword evidence="9" id="KW-0175">Coiled coil</keyword>
<dbReference type="SMART" id="SM00388">
    <property type="entry name" value="HisKA"/>
    <property type="match status" value="1"/>
</dbReference>
<dbReference type="InterPro" id="IPR001789">
    <property type="entry name" value="Sig_transdc_resp-reg_receiver"/>
</dbReference>
<dbReference type="PRINTS" id="PR00344">
    <property type="entry name" value="BCTRLSENSOR"/>
</dbReference>
<evidence type="ECO:0000259" key="13">
    <source>
        <dbReference type="PROSITE" id="PS50113"/>
    </source>
</evidence>
<reference evidence="15 16" key="2">
    <citation type="journal article" date="2016" name="Genome Announc.">
        <title>Draft Genome Sequence of the N2-Fixing Cyanobacterium Nostoc piscinale CENA21, Isolated from the Brazilian Amazon Floodplain.</title>
        <authorList>
            <person name="Leao T."/>
            <person name="Guimaraes P.I."/>
            <person name="de Melo A.G."/>
            <person name="Ramos R.T."/>
            <person name="Leao P.N."/>
            <person name="Silva A."/>
            <person name="Fiore M.F."/>
            <person name="Schneider M.P."/>
        </authorList>
    </citation>
    <scope>NUCLEOTIDE SEQUENCE [LARGE SCALE GENOMIC DNA]</scope>
    <source>
        <strain evidence="15 16">CENA21</strain>
    </source>
</reference>
<evidence type="ECO:0000256" key="3">
    <source>
        <dbReference type="ARBA" id="ARBA00022553"/>
    </source>
</evidence>
<feature type="modified residue" description="4-aspartylphosphate" evidence="7">
    <location>
        <position position="952"/>
    </location>
</feature>
<dbReference type="AlphaFoldDB" id="A0A0M4SV84"/>
<evidence type="ECO:0000256" key="8">
    <source>
        <dbReference type="PROSITE-ProRule" id="PRU00703"/>
    </source>
</evidence>
<dbReference type="InterPro" id="IPR000644">
    <property type="entry name" value="CBS_dom"/>
</dbReference>
<dbReference type="InterPro" id="IPR000014">
    <property type="entry name" value="PAS"/>
</dbReference>
<evidence type="ECO:0000259" key="10">
    <source>
        <dbReference type="PROSITE" id="PS50109"/>
    </source>
</evidence>
<dbReference type="PROSITE" id="PS50109">
    <property type="entry name" value="HIS_KIN"/>
    <property type="match status" value="1"/>
</dbReference>
<dbReference type="Gene3D" id="1.10.287.130">
    <property type="match status" value="1"/>
</dbReference>
<dbReference type="Proteomes" id="UP000062645">
    <property type="component" value="Chromosome"/>
</dbReference>
<dbReference type="CDD" id="cd00130">
    <property type="entry name" value="PAS"/>
    <property type="match status" value="3"/>
</dbReference>
<dbReference type="SMART" id="SM00086">
    <property type="entry name" value="PAC"/>
    <property type="match status" value="3"/>
</dbReference>
<evidence type="ECO:0000313" key="15">
    <source>
        <dbReference type="EMBL" id="ALF55590.1"/>
    </source>
</evidence>
<feature type="domain" description="PAC" evidence="13">
    <location>
        <begin position="472"/>
        <end position="524"/>
    </location>
</feature>
<feature type="domain" description="PAS" evidence="12">
    <location>
        <begin position="521"/>
        <end position="591"/>
    </location>
</feature>
<dbReference type="PANTHER" id="PTHR43304:SF1">
    <property type="entry name" value="PAC DOMAIN-CONTAINING PROTEIN"/>
    <property type="match status" value="1"/>
</dbReference>
<dbReference type="Pfam" id="PF02518">
    <property type="entry name" value="HATPase_c"/>
    <property type="match status" value="1"/>
</dbReference>
<feature type="coiled-coil region" evidence="9">
    <location>
        <begin position="206"/>
        <end position="254"/>
    </location>
</feature>
<dbReference type="InterPro" id="IPR036097">
    <property type="entry name" value="HisK_dim/P_sf"/>
</dbReference>
<dbReference type="InterPro" id="IPR005467">
    <property type="entry name" value="His_kinase_dom"/>
</dbReference>
<dbReference type="PROSITE" id="PS50112">
    <property type="entry name" value="PAS"/>
    <property type="match status" value="3"/>
</dbReference>
<dbReference type="PATRIC" id="fig|224013.5.peg.6350"/>
<dbReference type="Pfam" id="PF00072">
    <property type="entry name" value="Response_reg"/>
    <property type="match status" value="1"/>
</dbReference>
<dbReference type="InterPro" id="IPR013767">
    <property type="entry name" value="PAS_fold"/>
</dbReference>
<dbReference type="OrthoDB" id="9788063at2"/>
<dbReference type="InterPro" id="IPR003594">
    <property type="entry name" value="HATPase_dom"/>
</dbReference>
<dbReference type="STRING" id="224013.ACX27_26525"/>
<evidence type="ECO:0000256" key="7">
    <source>
        <dbReference type="PROSITE-ProRule" id="PRU00169"/>
    </source>
</evidence>
<dbReference type="SUPFAM" id="SSF55874">
    <property type="entry name" value="ATPase domain of HSP90 chaperone/DNA topoisomerase II/histidine kinase"/>
    <property type="match status" value="1"/>
</dbReference>
<dbReference type="InterPro" id="IPR036890">
    <property type="entry name" value="HATPase_C_sf"/>
</dbReference>
<organism evidence="15 16">
    <name type="scientific">Nostoc piscinale CENA21</name>
    <dbReference type="NCBI Taxonomy" id="224013"/>
    <lineage>
        <taxon>Bacteria</taxon>
        <taxon>Bacillati</taxon>
        <taxon>Cyanobacteriota</taxon>
        <taxon>Cyanophyceae</taxon>
        <taxon>Nostocales</taxon>
        <taxon>Nostocaceae</taxon>
        <taxon>Nostoc</taxon>
    </lineage>
</organism>
<dbReference type="NCBIfam" id="TIGR00229">
    <property type="entry name" value="sensory_box"/>
    <property type="match status" value="3"/>
</dbReference>
<feature type="domain" description="Histidine kinase" evidence="10">
    <location>
        <begin position="658"/>
        <end position="882"/>
    </location>
</feature>
<gene>
    <name evidence="15" type="ORF">ACX27_26525</name>
</gene>
<dbReference type="SUPFAM" id="SSF54631">
    <property type="entry name" value="CBS-domain pair"/>
    <property type="match status" value="1"/>
</dbReference>
<dbReference type="InterPro" id="IPR003661">
    <property type="entry name" value="HisK_dim/P_dom"/>
</dbReference>
<feature type="domain" description="PAC" evidence="13">
    <location>
        <begin position="593"/>
        <end position="645"/>
    </location>
</feature>
<name>A0A0M4SV84_9NOSO</name>
<dbReference type="EMBL" id="CP012036">
    <property type="protein sequence ID" value="ALF55590.1"/>
    <property type="molecule type" value="Genomic_DNA"/>
</dbReference>
<feature type="domain" description="Response regulatory" evidence="11">
    <location>
        <begin position="901"/>
        <end position="1017"/>
    </location>
</feature>
<dbReference type="KEGG" id="npz:ACX27_26525"/>
<dbReference type="Pfam" id="PF00989">
    <property type="entry name" value="PAS"/>
    <property type="match status" value="1"/>
</dbReference>
<feature type="domain" description="CBS" evidence="14">
    <location>
        <begin position="103"/>
        <end position="161"/>
    </location>
</feature>
<dbReference type="SMART" id="SM00387">
    <property type="entry name" value="HATPase_c"/>
    <property type="match status" value="1"/>
</dbReference>
<proteinExistence type="predicted"/>
<dbReference type="GO" id="GO:0000155">
    <property type="term" value="F:phosphorelay sensor kinase activity"/>
    <property type="evidence" value="ECO:0007669"/>
    <property type="project" value="InterPro"/>
</dbReference>
<dbReference type="CDD" id="cd17546">
    <property type="entry name" value="REC_hyHK_CKI1_RcsC-like"/>
    <property type="match status" value="1"/>
</dbReference>
<dbReference type="CDD" id="cd00082">
    <property type="entry name" value="HisKA"/>
    <property type="match status" value="1"/>
</dbReference>
<evidence type="ECO:0000259" key="14">
    <source>
        <dbReference type="PROSITE" id="PS51371"/>
    </source>
</evidence>
<comment type="catalytic activity">
    <reaction evidence="1">
        <text>ATP + protein L-histidine = ADP + protein N-phospho-L-histidine.</text>
        <dbReference type="EC" id="2.7.13.3"/>
    </reaction>
</comment>
<accession>A0A0M4SV84</accession>
<keyword evidence="3 7" id="KW-0597">Phosphoprotein</keyword>
<dbReference type="CDD" id="cd04620">
    <property type="entry name" value="CBS_two-component_sensor_histidine_kinase_repeat1"/>
    <property type="match status" value="1"/>
</dbReference>
<dbReference type="PROSITE" id="PS50110">
    <property type="entry name" value="RESPONSE_REGULATORY"/>
    <property type="match status" value="1"/>
</dbReference>
<keyword evidence="4" id="KW-0808">Transferase</keyword>
<keyword evidence="5 15" id="KW-0418">Kinase</keyword>
<dbReference type="SMART" id="SM00116">
    <property type="entry name" value="CBS"/>
    <property type="match status" value="2"/>
</dbReference>